<comment type="caution">
    <text evidence="2">The sequence shown here is derived from an EMBL/GenBank/DDBJ whole genome shotgun (WGS) entry which is preliminary data.</text>
</comment>
<feature type="chain" id="PRO_5020396749" evidence="1">
    <location>
        <begin position="24"/>
        <end position="110"/>
    </location>
</feature>
<keyword evidence="1" id="KW-0732">Signal</keyword>
<reference evidence="2 3" key="1">
    <citation type="submission" date="2019-02" db="EMBL/GenBank/DDBJ databases">
        <authorList>
            <person name="Feng G."/>
        </authorList>
    </citation>
    <scope>NUCLEOTIDE SEQUENCE [LARGE SCALE GENOMIC DNA]</scope>
    <source>
        <strain evidence="2 3">DSM 26779</strain>
    </source>
</reference>
<dbReference type="AlphaFoldDB" id="A0A4V1W974"/>
<dbReference type="InterPro" id="IPR030972">
    <property type="entry name" value="UrcA_uranyl"/>
</dbReference>
<dbReference type="Proteomes" id="UP000292734">
    <property type="component" value="Unassembled WGS sequence"/>
</dbReference>
<evidence type="ECO:0000313" key="3">
    <source>
        <dbReference type="Proteomes" id="UP000292734"/>
    </source>
</evidence>
<gene>
    <name evidence="2" type="ORF">EWH08_17140</name>
</gene>
<evidence type="ECO:0000313" key="2">
    <source>
        <dbReference type="EMBL" id="RYL98576.1"/>
    </source>
</evidence>
<accession>A0A4V1W974</accession>
<dbReference type="RefSeq" id="WP_037510452.1">
    <property type="nucleotide sequence ID" value="NZ_JACBZE010000009.1"/>
</dbReference>
<dbReference type="EMBL" id="SEOM01000008">
    <property type="protein sequence ID" value="RYL98576.1"/>
    <property type="molecule type" value="Genomic_DNA"/>
</dbReference>
<protein>
    <submittedName>
        <fullName evidence="2">UrcA family protein</fullName>
    </submittedName>
</protein>
<proteinExistence type="predicted"/>
<dbReference type="NCBIfam" id="TIGR04433">
    <property type="entry name" value="UrcA_uranyl"/>
    <property type="match status" value="1"/>
</dbReference>
<sequence length="110" mass="11326">MMMKIGLAALAAVAFAVPAVAGAADNPFARDQAILNLKGLDLSTAQGQQRLAIRMEQAASAVCGNRLSGVHLALEAKARACREAVVADIHAQVEAQLAMAPAPVRVAALR</sequence>
<evidence type="ECO:0000256" key="1">
    <source>
        <dbReference type="SAM" id="SignalP"/>
    </source>
</evidence>
<organism evidence="2 3">
    <name type="scientific">Sphingobium indicum</name>
    <dbReference type="NCBI Taxonomy" id="332055"/>
    <lineage>
        <taxon>Bacteria</taxon>
        <taxon>Pseudomonadati</taxon>
        <taxon>Pseudomonadota</taxon>
        <taxon>Alphaproteobacteria</taxon>
        <taxon>Sphingomonadales</taxon>
        <taxon>Sphingomonadaceae</taxon>
        <taxon>Sphingobium</taxon>
    </lineage>
</organism>
<feature type="signal peptide" evidence="1">
    <location>
        <begin position="1"/>
        <end position="23"/>
    </location>
</feature>
<name>A0A4V1W974_9SPHN</name>